<organism evidence="2 3">
    <name type="scientific">Drosophila madeirensis</name>
    <name type="common">Fruit fly</name>
    <dbReference type="NCBI Taxonomy" id="30013"/>
    <lineage>
        <taxon>Eukaryota</taxon>
        <taxon>Metazoa</taxon>
        <taxon>Ecdysozoa</taxon>
        <taxon>Arthropoda</taxon>
        <taxon>Hexapoda</taxon>
        <taxon>Insecta</taxon>
        <taxon>Pterygota</taxon>
        <taxon>Neoptera</taxon>
        <taxon>Endopterygota</taxon>
        <taxon>Diptera</taxon>
        <taxon>Brachycera</taxon>
        <taxon>Muscomorpha</taxon>
        <taxon>Ephydroidea</taxon>
        <taxon>Drosophilidae</taxon>
        <taxon>Drosophila</taxon>
        <taxon>Sophophora</taxon>
    </lineage>
</organism>
<sequence>MVARITLALASMLMLMLAQSSFELPLGEASSDSVLSVDQAFHECCVQVRLSHRRSACAACLHLVAPATTAPPADGTKNTLDSKCARGHSGCVHIISNEKESKESKESTS</sequence>
<feature type="chain" id="PRO_5043908362" evidence="1">
    <location>
        <begin position="19"/>
        <end position="109"/>
    </location>
</feature>
<dbReference type="Proteomes" id="UP001500889">
    <property type="component" value="Chromosome A"/>
</dbReference>
<reference evidence="2 3" key="1">
    <citation type="submission" date="2024-02" db="EMBL/GenBank/DDBJ databases">
        <title>A chromosome-level genome assembly of Drosophila madeirensis, a fruit fly species endemic to Madeira island.</title>
        <authorList>
            <person name="Tomihara K."/>
            <person name="Llopart A."/>
            <person name="Yamamoto D."/>
        </authorList>
    </citation>
    <scope>NUCLEOTIDE SEQUENCE [LARGE SCALE GENOMIC DNA]</scope>
    <source>
        <strain evidence="2 3">RF1</strain>
    </source>
</reference>
<feature type="signal peptide" evidence="1">
    <location>
        <begin position="1"/>
        <end position="18"/>
    </location>
</feature>
<protein>
    <submittedName>
        <fullName evidence="2">Uncharacterized protein</fullName>
    </submittedName>
</protein>
<dbReference type="AlphaFoldDB" id="A0AAU9G295"/>
<evidence type="ECO:0000313" key="2">
    <source>
        <dbReference type="EMBL" id="BFG01792.1"/>
    </source>
</evidence>
<evidence type="ECO:0000256" key="1">
    <source>
        <dbReference type="SAM" id="SignalP"/>
    </source>
</evidence>
<dbReference type="EMBL" id="AP029266">
    <property type="protein sequence ID" value="BFG01792.1"/>
    <property type="molecule type" value="Genomic_DNA"/>
</dbReference>
<keyword evidence="3" id="KW-1185">Reference proteome</keyword>
<evidence type="ECO:0000313" key="3">
    <source>
        <dbReference type="Proteomes" id="UP001500889"/>
    </source>
</evidence>
<proteinExistence type="predicted"/>
<accession>A0AAU9G295</accession>
<keyword evidence="1" id="KW-0732">Signal</keyword>
<name>A0AAU9G295_DROMD</name>
<gene>
    <name evidence="2" type="ORF">DMAD_01463</name>
</gene>